<dbReference type="Proteomes" id="UP000694861">
    <property type="component" value="Linkage group LG5"/>
</dbReference>
<dbReference type="InterPro" id="IPR005174">
    <property type="entry name" value="KIB1-4_b-propeller"/>
</dbReference>
<feature type="domain" description="KIB1-4 beta-propeller" evidence="1">
    <location>
        <begin position="4"/>
        <end position="204"/>
    </location>
</feature>
<dbReference type="GeneID" id="103330814"/>
<evidence type="ECO:0000259" key="1">
    <source>
        <dbReference type="Pfam" id="PF03478"/>
    </source>
</evidence>
<reference evidence="3" key="2">
    <citation type="submission" date="2025-08" db="UniProtKB">
        <authorList>
            <consortium name="RefSeq"/>
        </authorList>
    </citation>
    <scope>IDENTIFICATION</scope>
</reference>
<accession>A0ABM0NYD4</accession>
<dbReference type="RefSeq" id="XP_008231648.1">
    <property type="nucleotide sequence ID" value="XM_008233426.1"/>
</dbReference>
<dbReference type="PANTHER" id="PTHR44259:SF107">
    <property type="entry name" value="F-BOX PROTEIN SKIP23-LIKE"/>
    <property type="match status" value="1"/>
</dbReference>
<evidence type="ECO:0000313" key="3">
    <source>
        <dbReference type="RefSeq" id="XP_008231648.1"/>
    </source>
</evidence>
<sequence length="206" mass="23848">MSKKKMRFCGSSKGWLVAVEENFVVTLLNPFSMVKGREKKENSIIRLPIIRFPPLTPPERGKEHWAKNCDYYLYRATISADPILNANDYIVFVIYRLDRELAYIRLNKDSTWTKVETLLNEIDDVIHIENEVYVIDDDGNLLSCDMPYDSFVNLEADGKGAVAKKYLVYSNEKELLMIQRSLVVQGGNNVATRKFIIFDMNFDKCE</sequence>
<gene>
    <name evidence="3" type="primary">LOC103330814</name>
</gene>
<reference evidence="2" key="1">
    <citation type="journal article" date="2012" name="Nat. Commun.">
        <title>The genome of Prunus mume.</title>
        <authorList>
            <person name="Zhang Q."/>
            <person name="Chen W."/>
            <person name="Sun L."/>
            <person name="Zhao F."/>
            <person name="Huang B."/>
            <person name="Yang W."/>
            <person name="Tao Y."/>
            <person name="Wang J."/>
            <person name="Yuan Z."/>
            <person name="Fan G."/>
            <person name="Xing Z."/>
            <person name="Han C."/>
            <person name="Pan H."/>
            <person name="Zhong X."/>
            <person name="Shi W."/>
            <person name="Liang X."/>
            <person name="Du D."/>
            <person name="Sun F."/>
            <person name="Xu Z."/>
            <person name="Hao R."/>
            <person name="Lv T."/>
            <person name="Lv Y."/>
            <person name="Zheng Z."/>
            <person name="Sun M."/>
            <person name="Luo L."/>
            <person name="Cai M."/>
            <person name="Gao Y."/>
            <person name="Wang J."/>
            <person name="Yin Y."/>
            <person name="Xu X."/>
            <person name="Cheng T."/>
            <person name="Wang J."/>
        </authorList>
    </citation>
    <scope>NUCLEOTIDE SEQUENCE [LARGE SCALE GENOMIC DNA]</scope>
</reference>
<name>A0ABM0NYD4_PRUMU</name>
<evidence type="ECO:0000313" key="2">
    <source>
        <dbReference type="Proteomes" id="UP000694861"/>
    </source>
</evidence>
<dbReference type="InterPro" id="IPR050942">
    <property type="entry name" value="F-box_BR-signaling"/>
</dbReference>
<dbReference type="PANTHER" id="PTHR44259">
    <property type="entry name" value="OS07G0183000 PROTEIN-RELATED"/>
    <property type="match status" value="1"/>
</dbReference>
<organism evidence="2 3">
    <name type="scientific">Prunus mume</name>
    <name type="common">Japanese apricot</name>
    <name type="synonym">Armeniaca mume</name>
    <dbReference type="NCBI Taxonomy" id="102107"/>
    <lineage>
        <taxon>Eukaryota</taxon>
        <taxon>Viridiplantae</taxon>
        <taxon>Streptophyta</taxon>
        <taxon>Embryophyta</taxon>
        <taxon>Tracheophyta</taxon>
        <taxon>Spermatophyta</taxon>
        <taxon>Magnoliopsida</taxon>
        <taxon>eudicotyledons</taxon>
        <taxon>Gunneridae</taxon>
        <taxon>Pentapetalae</taxon>
        <taxon>rosids</taxon>
        <taxon>fabids</taxon>
        <taxon>Rosales</taxon>
        <taxon>Rosaceae</taxon>
        <taxon>Amygdaloideae</taxon>
        <taxon>Amygdaleae</taxon>
        <taxon>Prunus</taxon>
    </lineage>
</organism>
<keyword evidence="2" id="KW-1185">Reference proteome</keyword>
<proteinExistence type="predicted"/>
<protein>
    <submittedName>
        <fullName evidence="3">F-box protein At5g55150</fullName>
    </submittedName>
</protein>
<dbReference type="Pfam" id="PF03478">
    <property type="entry name" value="Beta-prop_KIB1-4"/>
    <property type="match status" value="1"/>
</dbReference>